<dbReference type="AlphaFoldDB" id="A0A2J7QG55"/>
<reference evidence="3 4" key="1">
    <citation type="submission" date="2017-12" db="EMBL/GenBank/DDBJ databases">
        <title>Hemimetabolous genomes reveal molecular basis of termite eusociality.</title>
        <authorList>
            <person name="Harrison M.C."/>
            <person name="Jongepier E."/>
            <person name="Robertson H.M."/>
            <person name="Arning N."/>
            <person name="Bitard-Feildel T."/>
            <person name="Chao H."/>
            <person name="Childers C.P."/>
            <person name="Dinh H."/>
            <person name="Doddapaneni H."/>
            <person name="Dugan S."/>
            <person name="Gowin J."/>
            <person name="Greiner C."/>
            <person name="Han Y."/>
            <person name="Hu H."/>
            <person name="Hughes D.S.T."/>
            <person name="Huylmans A.-K."/>
            <person name="Kemena C."/>
            <person name="Kremer L.P.M."/>
            <person name="Lee S.L."/>
            <person name="Lopez-Ezquerra A."/>
            <person name="Mallet L."/>
            <person name="Monroy-Kuhn J.M."/>
            <person name="Moser A."/>
            <person name="Murali S.C."/>
            <person name="Muzny D.M."/>
            <person name="Otani S."/>
            <person name="Piulachs M.-D."/>
            <person name="Poelchau M."/>
            <person name="Qu J."/>
            <person name="Schaub F."/>
            <person name="Wada-Katsumata A."/>
            <person name="Worley K.C."/>
            <person name="Xie Q."/>
            <person name="Ylla G."/>
            <person name="Poulsen M."/>
            <person name="Gibbs R.A."/>
            <person name="Schal C."/>
            <person name="Richards S."/>
            <person name="Belles X."/>
            <person name="Korb J."/>
            <person name="Bornberg-Bauer E."/>
        </authorList>
    </citation>
    <scope>NUCLEOTIDE SEQUENCE [LARGE SCALE GENOMIC DNA]</scope>
    <source>
        <tissue evidence="3">Whole body</tissue>
    </source>
</reference>
<evidence type="ECO:0000256" key="2">
    <source>
        <dbReference type="SAM" id="SignalP"/>
    </source>
</evidence>
<proteinExistence type="predicted"/>
<evidence type="ECO:0000256" key="1">
    <source>
        <dbReference type="SAM" id="MobiDB-lite"/>
    </source>
</evidence>
<name>A0A2J7QG55_9NEOP</name>
<dbReference type="InParanoid" id="A0A2J7QG55"/>
<organism evidence="3 4">
    <name type="scientific">Cryptotermes secundus</name>
    <dbReference type="NCBI Taxonomy" id="105785"/>
    <lineage>
        <taxon>Eukaryota</taxon>
        <taxon>Metazoa</taxon>
        <taxon>Ecdysozoa</taxon>
        <taxon>Arthropoda</taxon>
        <taxon>Hexapoda</taxon>
        <taxon>Insecta</taxon>
        <taxon>Pterygota</taxon>
        <taxon>Neoptera</taxon>
        <taxon>Polyneoptera</taxon>
        <taxon>Dictyoptera</taxon>
        <taxon>Blattodea</taxon>
        <taxon>Blattoidea</taxon>
        <taxon>Termitoidae</taxon>
        <taxon>Kalotermitidae</taxon>
        <taxon>Cryptotermitinae</taxon>
        <taxon>Cryptotermes</taxon>
    </lineage>
</organism>
<feature type="signal peptide" evidence="2">
    <location>
        <begin position="1"/>
        <end position="19"/>
    </location>
</feature>
<keyword evidence="4" id="KW-1185">Reference proteome</keyword>
<comment type="caution">
    <text evidence="3">The sequence shown here is derived from an EMBL/GenBank/DDBJ whole genome shotgun (WGS) entry which is preliminary data.</text>
</comment>
<accession>A0A2J7QG55</accession>
<feature type="region of interest" description="Disordered" evidence="1">
    <location>
        <begin position="87"/>
        <end position="127"/>
    </location>
</feature>
<evidence type="ECO:0000313" key="3">
    <source>
        <dbReference type="EMBL" id="PNF27558.1"/>
    </source>
</evidence>
<feature type="chain" id="PRO_5014468770" evidence="2">
    <location>
        <begin position="20"/>
        <end position="127"/>
    </location>
</feature>
<feature type="region of interest" description="Disordered" evidence="1">
    <location>
        <begin position="39"/>
        <end position="61"/>
    </location>
</feature>
<protein>
    <submittedName>
        <fullName evidence="3">Uncharacterized protein</fullName>
    </submittedName>
</protein>
<dbReference type="Proteomes" id="UP000235965">
    <property type="component" value="Unassembled WGS sequence"/>
</dbReference>
<keyword evidence="2" id="KW-0732">Signal</keyword>
<sequence length="127" mass="14312">MKFDMTVFTLLSAATLTLSFCPQHVFTLLDKFYLQYDHPNQSSDRTESNAFDVTGRDMGNEPHKRHARCLEWFEWLFDLLEPEYTSEATTTVATSTPPATTTTTGKTVTSQSTETTPTITSSTTEKQ</sequence>
<dbReference type="EMBL" id="NEVH01014836">
    <property type="protein sequence ID" value="PNF27558.1"/>
    <property type="molecule type" value="Genomic_DNA"/>
</dbReference>
<evidence type="ECO:0000313" key="4">
    <source>
        <dbReference type="Proteomes" id="UP000235965"/>
    </source>
</evidence>
<feature type="compositionally biased region" description="Polar residues" evidence="1">
    <location>
        <begin position="39"/>
        <end position="51"/>
    </location>
</feature>
<gene>
    <name evidence="3" type="ORF">B7P43_G19200</name>
</gene>